<feature type="region of interest" description="Disordered" evidence="4">
    <location>
        <begin position="258"/>
        <end position="298"/>
    </location>
</feature>
<dbReference type="PANTHER" id="PTHR24201:SF15">
    <property type="entry name" value="ANKYRIN REPEAT DOMAIN-CONTAINING PROTEIN 66"/>
    <property type="match status" value="1"/>
</dbReference>
<dbReference type="InterPro" id="IPR002110">
    <property type="entry name" value="Ankyrin_rpt"/>
</dbReference>
<feature type="compositionally biased region" description="Polar residues" evidence="4">
    <location>
        <begin position="669"/>
        <end position="685"/>
    </location>
</feature>
<feature type="compositionally biased region" description="Polar residues" evidence="4">
    <location>
        <begin position="268"/>
        <end position="278"/>
    </location>
</feature>
<feature type="repeat" description="ANK" evidence="3">
    <location>
        <begin position="70"/>
        <end position="102"/>
    </location>
</feature>
<evidence type="ECO:0000256" key="3">
    <source>
        <dbReference type="PROSITE-ProRule" id="PRU00023"/>
    </source>
</evidence>
<evidence type="ECO:0000256" key="4">
    <source>
        <dbReference type="SAM" id="MobiDB-lite"/>
    </source>
</evidence>
<dbReference type="RefSeq" id="XP_013385261.1">
    <property type="nucleotide sequence ID" value="XM_013529807.1"/>
</dbReference>
<sequence length="869" mass="97571">MAAKDTRLHEAVRYCDIDQVREALKDRLSPNDIGLYQWSALHEAAQQGELEILRLLLKHKGDPNKKDHLRNCTAVHYAAKEGHMECLKLLIKYGGRYDVLNSDGESPLDVAVGECENLLQTQMVQDLIKTSRQEAKHQAEEQAKKLEEKKKKSLSIGEKNDLNLGPKGNEDDLDIQNIPRIIEPQKESSGLKAWESERDGKQKDNSAYLQLSFEYNSHKANLKIRVWQISNILLPPPENSMISTIYIKSYLIPDKDKESKRKTEEVKVQSNAKGQGQTEEVKFDSKAAQKDDGNHPPIQITQVVFTPSTFKFSKPLEYANLTKEIVKDRTVDIQVFVTQKFTRKSYIIAYTRIPLRSAVKKLIREKFPLTPCMGKGIPDSMKVYSSSEYLPHHAYRNFSSDPNLRHPSMASLFVPHAERASSDTNLRQIKSEEPVHKTPSVEITVQPDREGAAADDGDDEYLAAVRVHSAKERHAGQSKSMLNLSIPMPGEISSADEPEQVRVLKYEHPSSTYVKMPGAMKKLERRKSLSTPELTTTDDSEMSELDSSLNSQKGGLVGRMTQQRRDVLSQLEKGKRRTKIDRVARRVQSPLVEAETSFSNIAGVHQGPSTIVSLGRRKSQCKSPEVLRSLSPPVTVSIETTTRVNSLSPTPHSVGHYIAEHEHKENEQTHLPSIQTRKSLRSASKSNHRPPSVPGKAAIVDSAVHFEDDLTGQRSPGKQYIGGRRDSLQSFQPKPVRDYSPAKSPTRTRSRLSGGQVHQGQGCHSRSGTGSSRDSDTPTPSPRESIEMRHLDRDELRKQYLDRAAKITMTATPEVRVRMFQRTGREPHPATPHHLRGKHQFSDNPEDDSLDPFYIPGTPVDSPAHGGKK</sequence>
<dbReference type="InterPro" id="IPR036770">
    <property type="entry name" value="Ankyrin_rpt-contain_sf"/>
</dbReference>
<feature type="repeat" description="ANK" evidence="3">
    <location>
        <begin position="36"/>
        <end position="68"/>
    </location>
</feature>
<gene>
    <name evidence="6 7" type="primary">LOC106155130</name>
</gene>
<feature type="region of interest" description="Disordered" evidence="4">
    <location>
        <begin position="813"/>
        <end position="869"/>
    </location>
</feature>
<dbReference type="InterPro" id="IPR035892">
    <property type="entry name" value="C2_domain_sf"/>
</dbReference>
<keyword evidence="1" id="KW-0677">Repeat</keyword>
<keyword evidence="5" id="KW-1185">Reference proteome</keyword>
<evidence type="ECO:0000256" key="1">
    <source>
        <dbReference type="ARBA" id="ARBA00022737"/>
    </source>
</evidence>
<dbReference type="Gene3D" id="2.60.40.150">
    <property type="entry name" value="C2 domain"/>
    <property type="match status" value="1"/>
</dbReference>
<proteinExistence type="predicted"/>
<feature type="region of interest" description="Disordered" evidence="4">
    <location>
        <begin position="521"/>
        <end position="554"/>
    </location>
</feature>
<dbReference type="PROSITE" id="PS50297">
    <property type="entry name" value="ANK_REP_REGION"/>
    <property type="match status" value="2"/>
</dbReference>
<feature type="compositionally biased region" description="Basic and acidic residues" evidence="4">
    <location>
        <begin position="279"/>
        <end position="294"/>
    </location>
</feature>
<evidence type="ECO:0000313" key="7">
    <source>
        <dbReference type="RefSeq" id="XP_013385261.1"/>
    </source>
</evidence>
<dbReference type="KEGG" id="lak:106155130"/>
<keyword evidence="2 3" id="KW-0040">ANK repeat</keyword>
<evidence type="ECO:0000313" key="6">
    <source>
        <dbReference type="RefSeq" id="XP_013385260.1"/>
    </source>
</evidence>
<feature type="region of interest" description="Disordered" evidence="4">
    <location>
        <begin position="664"/>
        <end position="792"/>
    </location>
</feature>
<dbReference type="RefSeq" id="XP_013385260.1">
    <property type="nucleotide sequence ID" value="XM_013529806.1"/>
</dbReference>
<name>A0A1S3HIH0_LINAN</name>
<feature type="compositionally biased region" description="Polar residues" evidence="4">
    <location>
        <begin position="743"/>
        <end position="764"/>
    </location>
</feature>
<feature type="compositionally biased region" description="Basic and acidic residues" evidence="4">
    <location>
        <begin position="258"/>
        <end position="267"/>
    </location>
</feature>
<dbReference type="PANTHER" id="PTHR24201">
    <property type="entry name" value="ANK_REP_REGION DOMAIN-CONTAINING PROTEIN"/>
    <property type="match status" value="1"/>
</dbReference>
<organism evidence="5 7">
    <name type="scientific">Lingula anatina</name>
    <name type="common">Brachiopod</name>
    <name type="synonym">Lingula unguis</name>
    <dbReference type="NCBI Taxonomy" id="7574"/>
    <lineage>
        <taxon>Eukaryota</taxon>
        <taxon>Metazoa</taxon>
        <taxon>Spiralia</taxon>
        <taxon>Lophotrochozoa</taxon>
        <taxon>Brachiopoda</taxon>
        <taxon>Linguliformea</taxon>
        <taxon>Lingulata</taxon>
        <taxon>Lingulida</taxon>
        <taxon>Linguloidea</taxon>
        <taxon>Lingulidae</taxon>
        <taxon>Lingula</taxon>
    </lineage>
</organism>
<dbReference type="STRING" id="7574.A0A1S3HIH0"/>
<evidence type="ECO:0000313" key="5">
    <source>
        <dbReference type="Proteomes" id="UP000085678"/>
    </source>
</evidence>
<dbReference type="Gene3D" id="1.25.40.20">
    <property type="entry name" value="Ankyrin repeat-containing domain"/>
    <property type="match status" value="1"/>
</dbReference>
<dbReference type="GeneID" id="106155130"/>
<feature type="compositionally biased region" description="Basic and acidic residues" evidence="4">
    <location>
        <begin position="130"/>
        <end position="150"/>
    </location>
</feature>
<dbReference type="InterPro" id="IPR050776">
    <property type="entry name" value="Ank_Repeat/CDKN_Inhibitor"/>
</dbReference>
<dbReference type="Pfam" id="PF12796">
    <property type="entry name" value="Ank_2"/>
    <property type="match status" value="1"/>
</dbReference>
<dbReference type="AlphaFoldDB" id="A0A1S3HIH0"/>
<dbReference type="SUPFAM" id="SSF48403">
    <property type="entry name" value="Ankyrin repeat"/>
    <property type="match status" value="1"/>
</dbReference>
<dbReference type="SMART" id="SM00248">
    <property type="entry name" value="ANK"/>
    <property type="match status" value="3"/>
</dbReference>
<dbReference type="OrthoDB" id="194358at2759"/>
<protein>
    <submittedName>
        <fullName evidence="6 7">Uncharacterized protein LOC106155130</fullName>
    </submittedName>
</protein>
<accession>A0A1S3HIH0</accession>
<evidence type="ECO:0000256" key="2">
    <source>
        <dbReference type="ARBA" id="ARBA00023043"/>
    </source>
</evidence>
<feature type="region of interest" description="Disordered" evidence="4">
    <location>
        <begin position="130"/>
        <end position="170"/>
    </location>
</feature>
<dbReference type="Proteomes" id="UP000085678">
    <property type="component" value="Unplaced"/>
</dbReference>
<reference evidence="6 7" key="1">
    <citation type="submission" date="2025-04" db="UniProtKB">
        <authorList>
            <consortium name="RefSeq"/>
        </authorList>
    </citation>
    <scope>IDENTIFICATION</scope>
    <source>
        <tissue evidence="6 7">Gonads</tissue>
    </source>
</reference>
<dbReference type="PROSITE" id="PS50088">
    <property type="entry name" value="ANK_REPEAT"/>
    <property type="match status" value="2"/>
</dbReference>